<dbReference type="InterPro" id="IPR003594">
    <property type="entry name" value="HATPase_dom"/>
</dbReference>
<dbReference type="PANTHER" id="PTHR43711">
    <property type="entry name" value="TWO-COMPONENT HISTIDINE KINASE"/>
    <property type="match status" value="1"/>
</dbReference>
<evidence type="ECO:0000313" key="15">
    <source>
        <dbReference type="EMBL" id="BAU28516.1"/>
    </source>
</evidence>
<evidence type="ECO:0000256" key="12">
    <source>
        <dbReference type="ARBA" id="ARBA00023136"/>
    </source>
</evidence>
<dbReference type="SUPFAM" id="SSF55874">
    <property type="entry name" value="ATPase domain of HSP90 chaperone/DNA topoisomerase II/histidine kinase"/>
    <property type="match status" value="1"/>
</dbReference>
<dbReference type="SMART" id="SM00388">
    <property type="entry name" value="HisKA"/>
    <property type="match status" value="1"/>
</dbReference>
<comment type="catalytic activity">
    <reaction evidence="1">
        <text>ATP + protein L-histidine = ADP + protein N-phospho-L-histidine.</text>
        <dbReference type="EC" id="2.7.13.3"/>
    </reaction>
</comment>
<dbReference type="InterPro" id="IPR003661">
    <property type="entry name" value="HisK_dim/P_dom"/>
</dbReference>
<accession>A0A0U4NIE1</accession>
<protein>
    <recommendedName>
        <fullName evidence="4">histidine kinase</fullName>
        <ecNumber evidence="4">2.7.13.3</ecNumber>
    </recommendedName>
</protein>
<dbReference type="InterPro" id="IPR004358">
    <property type="entry name" value="Sig_transdc_His_kin-like_C"/>
</dbReference>
<dbReference type="SMART" id="SM00387">
    <property type="entry name" value="HATPase_c"/>
    <property type="match status" value="1"/>
</dbReference>
<evidence type="ECO:0000256" key="14">
    <source>
        <dbReference type="SAM" id="Phobius"/>
    </source>
</evidence>
<keyword evidence="7 15" id="KW-0808">Transferase</keyword>
<dbReference type="OrthoDB" id="9813151at2"/>
<sequence length="471" mass="53732">MIYNVRSRIRDWKKDLFVHTQNRLTFQYSALLMVFLALFITIVYFLVNTTISHEQEQQLQLLADQQASVIKNALQDGKLSPEELDNINALQESGNQFFYEIVDPKGQMIFGKAVIERLQPDIFHALQGWIPQSNEIRYETMLIHPKRHKGPHEAPPHEKDLHPGPPPKEERHPIDLMMTGRAIYQGDQLVGVFYTGKDVSFYYELSHRLLIILVTLGILFLGIAFLLSYFMSRRAMIPIRNSFERQQELVADVSHELRTPLSILNSSLDVFKMEEDHLSDFSRKVLGNMQGEIKRMTKLVSDLLTLARSDSGVADLQYERFDLVLPAEQLMASTQTLAHSKEINLQLNAPSDLLVYGDQERIKQLLYILLDNAIKYTPNGGEVNVTLSADTREKQPVLRIVVQDTGSGIPLEEQGRIFDRFYRVDKNRSRQLGGTGLGLSIAKWIVEAHHGMIQVTSTPGKGSTFTVRIPH</sequence>
<dbReference type="RefSeq" id="WP_096466265.1">
    <property type="nucleotide sequence ID" value="NZ_AP017312.1"/>
</dbReference>
<evidence type="ECO:0000256" key="13">
    <source>
        <dbReference type="SAM" id="MobiDB-lite"/>
    </source>
</evidence>
<feature type="transmembrane region" description="Helical" evidence="14">
    <location>
        <begin position="26"/>
        <end position="47"/>
    </location>
</feature>
<evidence type="ECO:0000256" key="1">
    <source>
        <dbReference type="ARBA" id="ARBA00000085"/>
    </source>
</evidence>
<reference evidence="15 16" key="1">
    <citation type="submission" date="2015-12" db="EMBL/GenBank/DDBJ databases">
        <title>Genome sequence of Aneurinibacillus soli.</title>
        <authorList>
            <person name="Lee J.S."/>
            <person name="Lee K.C."/>
            <person name="Kim K.K."/>
            <person name="Lee B.W."/>
        </authorList>
    </citation>
    <scope>NUCLEOTIDE SEQUENCE [LARGE SCALE GENOMIC DNA]</scope>
    <source>
        <strain evidence="15 16">CB4</strain>
    </source>
</reference>
<dbReference type="Proteomes" id="UP000217696">
    <property type="component" value="Chromosome"/>
</dbReference>
<feature type="region of interest" description="Disordered" evidence="13">
    <location>
        <begin position="146"/>
        <end position="170"/>
    </location>
</feature>
<keyword evidence="5" id="KW-1003">Cell membrane</keyword>
<keyword evidence="10" id="KW-0067">ATP-binding</keyword>
<dbReference type="KEGG" id="asoc:CB4_02690"/>
<dbReference type="InterPro" id="IPR036890">
    <property type="entry name" value="HATPase_C_sf"/>
</dbReference>
<dbReference type="CDD" id="cd16922">
    <property type="entry name" value="HATPase_EvgS-ArcB-TorS-like"/>
    <property type="match status" value="1"/>
</dbReference>
<dbReference type="GO" id="GO:0000155">
    <property type="term" value="F:phosphorelay sensor kinase activity"/>
    <property type="evidence" value="ECO:0007669"/>
    <property type="project" value="InterPro"/>
</dbReference>
<feature type="transmembrane region" description="Helical" evidence="14">
    <location>
        <begin position="209"/>
        <end position="231"/>
    </location>
</feature>
<gene>
    <name evidence="15" type="primary">yycG_3</name>
    <name evidence="15" type="ORF">CB4_02690</name>
</gene>
<dbReference type="PRINTS" id="PR00344">
    <property type="entry name" value="BCTRLSENSOR"/>
</dbReference>
<dbReference type="InterPro" id="IPR050736">
    <property type="entry name" value="Sensor_HK_Regulatory"/>
</dbReference>
<evidence type="ECO:0000256" key="4">
    <source>
        <dbReference type="ARBA" id="ARBA00012438"/>
    </source>
</evidence>
<dbReference type="EC" id="2.7.13.3" evidence="4"/>
<keyword evidence="8" id="KW-0547">Nucleotide-binding</keyword>
<comment type="subcellular location">
    <subcellularLocation>
        <location evidence="2">Cell membrane</location>
    </subcellularLocation>
    <subcellularLocation>
        <location evidence="3">Membrane raft</location>
        <topology evidence="3">Multi-pass membrane protein</topology>
    </subcellularLocation>
</comment>
<keyword evidence="9 15" id="KW-0418">Kinase</keyword>
<evidence type="ECO:0000256" key="2">
    <source>
        <dbReference type="ARBA" id="ARBA00004236"/>
    </source>
</evidence>
<evidence type="ECO:0000256" key="9">
    <source>
        <dbReference type="ARBA" id="ARBA00022777"/>
    </source>
</evidence>
<dbReference type="PROSITE" id="PS50109">
    <property type="entry name" value="HIS_KIN"/>
    <property type="match status" value="1"/>
</dbReference>
<evidence type="ECO:0000313" key="16">
    <source>
        <dbReference type="Proteomes" id="UP000217696"/>
    </source>
</evidence>
<evidence type="ECO:0000256" key="6">
    <source>
        <dbReference type="ARBA" id="ARBA00022553"/>
    </source>
</evidence>
<organism evidence="15 16">
    <name type="scientific">Aneurinibacillus soli</name>
    <dbReference type="NCBI Taxonomy" id="1500254"/>
    <lineage>
        <taxon>Bacteria</taxon>
        <taxon>Bacillati</taxon>
        <taxon>Bacillota</taxon>
        <taxon>Bacilli</taxon>
        <taxon>Bacillales</taxon>
        <taxon>Paenibacillaceae</taxon>
        <taxon>Aneurinibacillus group</taxon>
        <taxon>Aneurinibacillus</taxon>
    </lineage>
</organism>
<feature type="compositionally biased region" description="Basic and acidic residues" evidence="13">
    <location>
        <begin position="151"/>
        <end position="170"/>
    </location>
</feature>
<evidence type="ECO:0000256" key="5">
    <source>
        <dbReference type="ARBA" id="ARBA00022475"/>
    </source>
</evidence>
<keyword evidence="12 14" id="KW-0472">Membrane</keyword>
<dbReference type="FunFam" id="3.30.565.10:FF:000023">
    <property type="entry name" value="PAS domain-containing sensor histidine kinase"/>
    <property type="match status" value="1"/>
</dbReference>
<keyword evidence="14" id="KW-0812">Transmembrane</keyword>
<dbReference type="Gene3D" id="1.10.287.130">
    <property type="match status" value="1"/>
</dbReference>
<proteinExistence type="predicted"/>
<dbReference type="Pfam" id="PF00512">
    <property type="entry name" value="HisKA"/>
    <property type="match status" value="1"/>
</dbReference>
<dbReference type="GO" id="GO:0005524">
    <property type="term" value="F:ATP binding"/>
    <property type="evidence" value="ECO:0007669"/>
    <property type="project" value="UniProtKB-KW"/>
</dbReference>
<dbReference type="GO" id="GO:0005886">
    <property type="term" value="C:plasma membrane"/>
    <property type="evidence" value="ECO:0007669"/>
    <property type="project" value="UniProtKB-SubCell"/>
</dbReference>
<evidence type="ECO:0000256" key="10">
    <source>
        <dbReference type="ARBA" id="ARBA00022840"/>
    </source>
</evidence>
<keyword evidence="16" id="KW-1185">Reference proteome</keyword>
<dbReference type="FunFam" id="1.10.287.130:FF:000001">
    <property type="entry name" value="Two-component sensor histidine kinase"/>
    <property type="match status" value="1"/>
</dbReference>
<dbReference type="InterPro" id="IPR005467">
    <property type="entry name" value="His_kinase_dom"/>
</dbReference>
<dbReference type="InterPro" id="IPR036097">
    <property type="entry name" value="HisK_dim/P_sf"/>
</dbReference>
<name>A0A0U4NIE1_9BACL</name>
<evidence type="ECO:0000256" key="8">
    <source>
        <dbReference type="ARBA" id="ARBA00022741"/>
    </source>
</evidence>
<dbReference type="GO" id="GO:0045121">
    <property type="term" value="C:membrane raft"/>
    <property type="evidence" value="ECO:0007669"/>
    <property type="project" value="UniProtKB-SubCell"/>
</dbReference>
<evidence type="ECO:0000256" key="11">
    <source>
        <dbReference type="ARBA" id="ARBA00023012"/>
    </source>
</evidence>
<keyword evidence="11" id="KW-0902">Two-component regulatory system</keyword>
<dbReference type="Pfam" id="PF02518">
    <property type="entry name" value="HATPase_c"/>
    <property type="match status" value="1"/>
</dbReference>
<dbReference type="PANTHER" id="PTHR43711:SF1">
    <property type="entry name" value="HISTIDINE KINASE 1"/>
    <property type="match status" value="1"/>
</dbReference>
<evidence type="ECO:0000256" key="3">
    <source>
        <dbReference type="ARBA" id="ARBA00004314"/>
    </source>
</evidence>
<dbReference type="CDD" id="cd00082">
    <property type="entry name" value="HisKA"/>
    <property type="match status" value="1"/>
</dbReference>
<dbReference type="SUPFAM" id="SSF47384">
    <property type="entry name" value="Homodimeric domain of signal transducing histidine kinase"/>
    <property type="match status" value="1"/>
</dbReference>
<dbReference type="EMBL" id="AP017312">
    <property type="protein sequence ID" value="BAU28516.1"/>
    <property type="molecule type" value="Genomic_DNA"/>
</dbReference>
<dbReference type="AlphaFoldDB" id="A0A0U4NIE1"/>
<keyword evidence="6" id="KW-0597">Phosphoprotein</keyword>
<dbReference type="Gene3D" id="3.30.565.10">
    <property type="entry name" value="Histidine kinase-like ATPase, C-terminal domain"/>
    <property type="match status" value="1"/>
</dbReference>
<evidence type="ECO:0000256" key="7">
    <source>
        <dbReference type="ARBA" id="ARBA00022679"/>
    </source>
</evidence>
<keyword evidence="14" id="KW-1133">Transmembrane helix</keyword>